<dbReference type="Pfam" id="PF02558">
    <property type="entry name" value="ApbA"/>
    <property type="match status" value="1"/>
</dbReference>
<evidence type="ECO:0000256" key="9">
    <source>
        <dbReference type="ARBA" id="ARBA00048793"/>
    </source>
</evidence>
<evidence type="ECO:0000256" key="7">
    <source>
        <dbReference type="ARBA" id="ARBA00023002"/>
    </source>
</evidence>
<comment type="catalytic activity">
    <reaction evidence="9 10">
        <text>(R)-pantoate + NADP(+) = 2-dehydropantoate + NADPH + H(+)</text>
        <dbReference type="Rhea" id="RHEA:16233"/>
        <dbReference type="ChEBI" id="CHEBI:11561"/>
        <dbReference type="ChEBI" id="CHEBI:15378"/>
        <dbReference type="ChEBI" id="CHEBI:15980"/>
        <dbReference type="ChEBI" id="CHEBI:57783"/>
        <dbReference type="ChEBI" id="CHEBI:58349"/>
        <dbReference type="EC" id="1.1.1.169"/>
    </reaction>
</comment>
<dbReference type="EC" id="1.1.1.169" evidence="3 10"/>
<dbReference type="PANTHER" id="PTHR21708">
    <property type="entry name" value="PROBABLE 2-DEHYDROPANTOATE 2-REDUCTASE"/>
    <property type="match status" value="1"/>
</dbReference>
<sequence length="306" mass="32269">MKFAVMGAGALGGYFGARLAAAGHSVGFIARGTHLAALRDTGLRIVSPLGDLHLDRVTASDAPADIGPVDVVLLAVKNGDVADAAKAIAPMLRDDTMVVTVQNGITAPEILAETVGQHHVLPGVARIPGEISEPGVMMHNSDNNALNFGEWSGGTSARAEALLQAMTVPGMTPQRLDDIWADLWTKFIMQSAFSGVSAAGRLDIGQIRSTPATTELFWSAMREAEAVARAEAAQVPDDVLDRVWGFMTSMPATVRASMLDDLRKGKPIEVDFLSGEIARRGRALGIPTPVQSTLHGLLRPYAKGMA</sequence>
<dbReference type="EMBL" id="JAYLLH010000007">
    <property type="protein sequence ID" value="MEC3861105.1"/>
    <property type="molecule type" value="Genomic_DNA"/>
</dbReference>
<reference evidence="13 14" key="1">
    <citation type="submission" date="2024-01" db="EMBL/GenBank/DDBJ databases">
        <title>Mesobacterium rodlantinim sp. nov., isolated from shallow sea hydrothermal systems off Kueishantao Island.</title>
        <authorList>
            <person name="Su Z."/>
            <person name="Tang K."/>
        </authorList>
    </citation>
    <scope>NUCLEOTIDE SEQUENCE [LARGE SCALE GENOMIC DNA]</scope>
    <source>
        <strain evidence="13 14">TK19101</strain>
    </source>
</reference>
<dbReference type="InterPro" id="IPR008927">
    <property type="entry name" value="6-PGluconate_DH-like_C_sf"/>
</dbReference>
<dbReference type="InterPro" id="IPR051402">
    <property type="entry name" value="KPR-Related"/>
</dbReference>
<dbReference type="InterPro" id="IPR013328">
    <property type="entry name" value="6PGD_dom2"/>
</dbReference>
<accession>A0ABU6HF64</accession>
<evidence type="ECO:0000256" key="1">
    <source>
        <dbReference type="ARBA" id="ARBA00004994"/>
    </source>
</evidence>
<evidence type="ECO:0000259" key="12">
    <source>
        <dbReference type="Pfam" id="PF08546"/>
    </source>
</evidence>
<gene>
    <name evidence="13" type="ORF">VK792_07400</name>
</gene>
<dbReference type="SUPFAM" id="SSF48179">
    <property type="entry name" value="6-phosphogluconate dehydrogenase C-terminal domain-like"/>
    <property type="match status" value="1"/>
</dbReference>
<evidence type="ECO:0000256" key="8">
    <source>
        <dbReference type="ARBA" id="ARBA00032024"/>
    </source>
</evidence>
<evidence type="ECO:0000313" key="14">
    <source>
        <dbReference type="Proteomes" id="UP001348149"/>
    </source>
</evidence>
<keyword evidence="6 10" id="KW-0521">NADP</keyword>
<feature type="domain" description="Ketopantoate reductase N-terminal" evidence="11">
    <location>
        <begin position="4"/>
        <end position="152"/>
    </location>
</feature>
<proteinExistence type="inferred from homology"/>
<dbReference type="InterPro" id="IPR036291">
    <property type="entry name" value="NAD(P)-bd_dom_sf"/>
</dbReference>
<dbReference type="Pfam" id="PF08546">
    <property type="entry name" value="ApbA_C"/>
    <property type="match status" value="1"/>
</dbReference>
<dbReference type="RefSeq" id="WP_326296784.1">
    <property type="nucleotide sequence ID" value="NZ_JAYLLH010000007.1"/>
</dbReference>
<dbReference type="NCBIfam" id="TIGR00745">
    <property type="entry name" value="apbA_panE"/>
    <property type="match status" value="1"/>
</dbReference>
<comment type="caution">
    <text evidence="13">The sequence shown here is derived from an EMBL/GenBank/DDBJ whole genome shotgun (WGS) entry which is preliminary data.</text>
</comment>
<dbReference type="InterPro" id="IPR013752">
    <property type="entry name" value="KPA_reductase"/>
</dbReference>
<dbReference type="PANTHER" id="PTHR21708:SF26">
    <property type="entry name" value="2-DEHYDROPANTOATE 2-REDUCTASE"/>
    <property type="match status" value="1"/>
</dbReference>
<dbReference type="Gene3D" id="3.40.50.720">
    <property type="entry name" value="NAD(P)-binding Rossmann-like Domain"/>
    <property type="match status" value="1"/>
</dbReference>
<protein>
    <recommendedName>
        <fullName evidence="4 10">2-dehydropantoate 2-reductase</fullName>
        <ecNumber evidence="3 10">1.1.1.169</ecNumber>
    </recommendedName>
    <alternativeName>
        <fullName evidence="8 10">Ketopantoate reductase</fullName>
    </alternativeName>
</protein>
<dbReference type="NCBIfam" id="NF005091">
    <property type="entry name" value="PRK06522.2-2"/>
    <property type="match status" value="1"/>
</dbReference>
<dbReference type="Gene3D" id="1.10.1040.10">
    <property type="entry name" value="N-(1-d-carboxylethyl)-l-norvaline Dehydrogenase, domain 2"/>
    <property type="match status" value="1"/>
</dbReference>
<keyword evidence="14" id="KW-1185">Reference proteome</keyword>
<name>A0ABU6HF64_9RHOB</name>
<feature type="domain" description="Ketopantoate reductase C-terminal" evidence="12">
    <location>
        <begin position="178"/>
        <end position="301"/>
    </location>
</feature>
<comment type="function">
    <text evidence="10">Catalyzes the NADPH-dependent reduction of ketopantoate into pantoic acid.</text>
</comment>
<evidence type="ECO:0000259" key="11">
    <source>
        <dbReference type="Pfam" id="PF02558"/>
    </source>
</evidence>
<dbReference type="InterPro" id="IPR003710">
    <property type="entry name" value="ApbA"/>
</dbReference>
<comment type="pathway">
    <text evidence="1 10">Cofactor biosynthesis; (R)-pantothenate biosynthesis; (R)-pantoate from 3-methyl-2-oxobutanoate: step 2/2.</text>
</comment>
<dbReference type="InterPro" id="IPR013332">
    <property type="entry name" value="KPR_N"/>
</dbReference>
<evidence type="ECO:0000256" key="10">
    <source>
        <dbReference type="RuleBase" id="RU362068"/>
    </source>
</evidence>
<dbReference type="GO" id="GO:0008677">
    <property type="term" value="F:2-dehydropantoate 2-reductase activity"/>
    <property type="evidence" value="ECO:0007669"/>
    <property type="project" value="UniProtKB-EC"/>
</dbReference>
<evidence type="ECO:0000256" key="2">
    <source>
        <dbReference type="ARBA" id="ARBA00007870"/>
    </source>
</evidence>
<organism evidence="13 14">
    <name type="scientific">Mesobacterium hydrothermale</name>
    <dbReference type="NCBI Taxonomy" id="3111907"/>
    <lineage>
        <taxon>Bacteria</taxon>
        <taxon>Pseudomonadati</taxon>
        <taxon>Pseudomonadota</taxon>
        <taxon>Alphaproteobacteria</taxon>
        <taxon>Rhodobacterales</taxon>
        <taxon>Roseobacteraceae</taxon>
        <taxon>Mesobacterium</taxon>
    </lineage>
</organism>
<keyword evidence="5 10" id="KW-0566">Pantothenate biosynthesis</keyword>
<evidence type="ECO:0000313" key="13">
    <source>
        <dbReference type="EMBL" id="MEC3861105.1"/>
    </source>
</evidence>
<evidence type="ECO:0000256" key="5">
    <source>
        <dbReference type="ARBA" id="ARBA00022655"/>
    </source>
</evidence>
<evidence type="ECO:0000256" key="6">
    <source>
        <dbReference type="ARBA" id="ARBA00022857"/>
    </source>
</evidence>
<keyword evidence="7 10" id="KW-0560">Oxidoreductase</keyword>
<comment type="similarity">
    <text evidence="2 10">Belongs to the ketopantoate reductase family.</text>
</comment>
<dbReference type="Proteomes" id="UP001348149">
    <property type="component" value="Unassembled WGS sequence"/>
</dbReference>
<dbReference type="SUPFAM" id="SSF51735">
    <property type="entry name" value="NAD(P)-binding Rossmann-fold domains"/>
    <property type="match status" value="1"/>
</dbReference>
<evidence type="ECO:0000256" key="3">
    <source>
        <dbReference type="ARBA" id="ARBA00013014"/>
    </source>
</evidence>
<evidence type="ECO:0000256" key="4">
    <source>
        <dbReference type="ARBA" id="ARBA00019465"/>
    </source>
</evidence>